<keyword evidence="5 15" id="KW-0004">4Fe-4S</keyword>
<organism evidence="19 20">
    <name type="scientific">Zeimonas arvi</name>
    <dbReference type="NCBI Taxonomy" id="2498847"/>
    <lineage>
        <taxon>Bacteria</taxon>
        <taxon>Pseudomonadati</taxon>
        <taxon>Pseudomonadota</taxon>
        <taxon>Betaproteobacteria</taxon>
        <taxon>Burkholderiales</taxon>
        <taxon>Burkholderiaceae</taxon>
        <taxon>Zeimonas</taxon>
    </lineage>
</organism>
<feature type="binding site" evidence="16">
    <location>
        <position position="154"/>
    </location>
    <ligand>
        <name>S-adenosyl-L-methionine</name>
        <dbReference type="ChEBI" id="CHEBI:59789"/>
        <label>1</label>
    </ligand>
</feature>
<dbReference type="OrthoDB" id="9808022at2"/>
<dbReference type="InterPro" id="IPR058240">
    <property type="entry name" value="rSAM_sf"/>
</dbReference>
<dbReference type="SFLD" id="SFLDS00029">
    <property type="entry name" value="Radical_SAM"/>
    <property type="match status" value="1"/>
</dbReference>
<comment type="caution">
    <text evidence="19">The sequence shown here is derived from an EMBL/GenBank/DDBJ whole genome shotgun (WGS) entry which is preliminary data.</text>
</comment>
<evidence type="ECO:0000256" key="4">
    <source>
        <dbReference type="ARBA" id="ARBA00011245"/>
    </source>
</evidence>
<dbReference type="RefSeq" id="WP_147702605.1">
    <property type="nucleotide sequence ID" value="NZ_VDUY01000001.1"/>
</dbReference>
<evidence type="ECO:0000313" key="20">
    <source>
        <dbReference type="Proteomes" id="UP000321548"/>
    </source>
</evidence>
<evidence type="ECO:0000256" key="6">
    <source>
        <dbReference type="ARBA" id="ARBA00022490"/>
    </source>
</evidence>
<dbReference type="SUPFAM" id="SSF102114">
    <property type="entry name" value="Radical SAM enzymes"/>
    <property type="match status" value="1"/>
</dbReference>
<dbReference type="Gene3D" id="1.10.10.920">
    <property type="match status" value="1"/>
</dbReference>
<dbReference type="PANTHER" id="PTHR13932:SF6">
    <property type="entry name" value="OXYGEN-INDEPENDENT COPROPORPHYRINOGEN III OXIDASE"/>
    <property type="match status" value="1"/>
</dbReference>
<feature type="binding site" evidence="16">
    <location>
        <position position="181"/>
    </location>
    <ligand>
        <name>S-adenosyl-L-methionine</name>
        <dbReference type="ChEBI" id="CHEBI:59789"/>
        <label>2</label>
    </ligand>
</feature>
<dbReference type="Gene3D" id="3.80.30.20">
    <property type="entry name" value="tm_1862 like domain"/>
    <property type="match status" value="1"/>
</dbReference>
<sequence length="467" mass="52286">MLSTRPPPLEIDEALLDRFGGRGPRYTSYPTADRFHAGFTHEDYDRALLRRADRRDEPLGLYVHVPFCRTICWYCACNKIGTKHQEQSSPYLEAVLKELHLVKHRIGAGHRVSHLHFGGGTPTFMPDAELARLIGAFREAFDFAPDGEGEYSIEIDPRTVDGARLRVLRDLGMNRVSLGVQDFDPEVQKAVNRIQPKELTIALIEAARDSGFRSVNVDLIYGLPKQTPDSFRRTVEQTIAAGPDRIALYHYAHLPTLFKPQRRIAEAELPSSPDKARMFEEAVRLFEAAGYLYLGLDHFARADDELAIAQREGRLNRNFQGYTSHSSGDLIALGVSAIASVGDVYAQNEKVLQGYYDALAADRLPVSRGIRLNREDFIRRDAIESLMCRFELDWGWLARRRGVDGARHFERELAALAPLVEAGAVRIDDAGVTVLPRGRLLVRAVAMAFDEYLGKGARPAGGYSRIA</sequence>
<gene>
    <name evidence="19" type="primary">hemN</name>
    <name evidence="19" type="ORF">FHP08_01920</name>
</gene>
<dbReference type="GO" id="GO:0005737">
    <property type="term" value="C:cytoplasm"/>
    <property type="evidence" value="ECO:0007669"/>
    <property type="project" value="UniProtKB-SubCell"/>
</dbReference>
<comment type="function">
    <text evidence="13">Involved in the heme biosynthesis. Catalyzes the anaerobic oxidative decarboxylation of propionate groups of rings A and B of coproporphyrinogen III to yield the vinyl groups in protoporphyrinogen IX.</text>
</comment>
<evidence type="ECO:0000256" key="14">
    <source>
        <dbReference type="ARBA" id="ARBA00048321"/>
    </source>
</evidence>
<evidence type="ECO:0000256" key="16">
    <source>
        <dbReference type="PIRSR" id="PIRSR000167-1"/>
    </source>
</evidence>
<dbReference type="GO" id="GO:0046872">
    <property type="term" value="F:metal ion binding"/>
    <property type="evidence" value="ECO:0007669"/>
    <property type="project" value="UniProtKB-KW"/>
</dbReference>
<evidence type="ECO:0000259" key="18">
    <source>
        <dbReference type="PROSITE" id="PS51918"/>
    </source>
</evidence>
<evidence type="ECO:0000256" key="17">
    <source>
        <dbReference type="PIRSR" id="PIRSR000167-2"/>
    </source>
</evidence>
<dbReference type="PANTHER" id="PTHR13932">
    <property type="entry name" value="COPROPORPHYRINIGEN III OXIDASE"/>
    <property type="match status" value="1"/>
</dbReference>
<feature type="binding site" evidence="16">
    <location>
        <position position="338"/>
    </location>
    <ligand>
        <name>S-adenosyl-L-methionine</name>
        <dbReference type="ChEBI" id="CHEBI:59789"/>
        <label>1</label>
    </ligand>
</feature>
<evidence type="ECO:0000256" key="7">
    <source>
        <dbReference type="ARBA" id="ARBA00022691"/>
    </source>
</evidence>
<feature type="binding site" evidence="17">
    <location>
        <position position="72"/>
    </location>
    <ligand>
        <name>[4Fe-4S] cluster</name>
        <dbReference type="ChEBI" id="CHEBI:49883"/>
        <note>4Fe-4S-S-AdoMet</note>
    </ligand>
</feature>
<keyword evidence="9 15" id="KW-0560">Oxidoreductase</keyword>
<feature type="domain" description="Radical SAM core" evidence="18">
    <location>
        <begin position="53"/>
        <end position="292"/>
    </location>
</feature>
<comment type="catalytic activity">
    <reaction evidence="14 15">
        <text>coproporphyrinogen III + 2 S-adenosyl-L-methionine = protoporphyrinogen IX + 2 5'-deoxyadenosine + 2 L-methionine + 2 CO2</text>
        <dbReference type="Rhea" id="RHEA:15425"/>
        <dbReference type="ChEBI" id="CHEBI:16526"/>
        <dbReference type="ChEBI" id="CHEBI:17319"/>
        <dbReference type="ChEBI" id="CHEBI:57307"/>
        <dbReference type="ChEBI" id="CHEBI:57309"/>
        <dbReference type="ChEBI" id="CHEBI:57844"/>
        <dbReference type="ChEBI" id="CHEBI:59789"/>
        <dbReference type="EC" id="1.3.98.3"/>
    </reaction>
</comment>
<dbReference type="GO" id="GO:0006782">
    <property type="term" value="P:protoporphyrinogen IX biosynthetic process"/>
    <property type="evidence" value="ECO:0007669"/>
    <property type="project" value="UniProtKB-UniPathway"/>
</dbReference>
<keyword evidence="10 15" id="KW-0408">Iron</keyword>
<feature type="binding site" evidence="17">
    <location>
        <position position="68"/>
    </location>
    <ligand>
        <name>[4Fe-4S] cluster</name>
        <dbReference type="ChEBI" id="CHEBI:49883"/>
        <note>4Fe-4S-S-AdoMet</note>
    </ligand>
</feature>
<dbReference type="UniPathway" id="UPA00251">
    <property type="reaction ID" value="UER00323"/>
</dbReference>
<evidence type="ECO:0000256" key="1">
    <source>
        <dbReference type="ARBA" id="ARBA00004496"/>
    </source>
</evidence>
<dbReference type="PROSITE" id="PS51918">
    <property type="entry name" value="RADICAL_SAM"/>
    <property type="match status" value="1"/>
</dbReference>
<dbReference type="InterPro" id="IPR004558">
    <property type="entry name" value="Coprogen_oxidase_HemN"/>
</dbReference>
<dbReference type="SFLD" id="SFLDG01065">
    <property type="entry name" value="anaerobic_coproporphyrinogen-I"/>
    <property type="match status" value="1"/>
</dbReference>
<dbReference type="NCBIfam" id="TIGR00538">
    <property type="entry name" value="hemN"/>
    <property type="match status" value="1"/>
</dbReference>
<comment type="cofactor">
    <cofactor evidence="15 17">
        <name>[4Fe-4S] cluster</name>
        <dbReference type="ChEBI" id="CHEBI:49883"/>
    </cofactor>
    <text evidence="15 17">Binds 1 [4Fe-4S] cluster. The cluster is coordinated with 3 cysteines and an exchangeable S-adenosyl-L-methionine.</text>
</comment>
<keyword evidence="7 15" id="KW-0949">S-adenosyl-L-methionine</keyword>
<dbReference type="CDD" id="cd01335">
    <property type="entry name" value="Radical_SAM"/>
    <property type="match status" value="1"/>
</dbReference>
<evidence type="ECO:0000256" key="13">
    <source>
        <dbReference type="ARBA" id="ARBA00024295"/>
    </source>
</evidence>
<dbReference type="GO" id="GO:0051989">
    <property type="term" value="F:coproporphyrinogen dehydrogenase activity"/>
    <property type="evidence" value="ECO:0007669"/>
    <property type="project" value="UniProtKB-EC"/>
</dbReference>
<keyword evidence="12 15" id="KW-0627">Porphyrin biosynthesis</keyword>
<accession>A0A5C8P5T3</accession>
<evidence type="ECO:0000256" key="2">
    <source>
        <dbReference type="ARBA" id="ARBA00004785"/>
    </source>
</evidence>
<dbReference type="AlphaFoldDB" id="A0A5C8P5T3"/>
<feature type="binding site" evidence="16">
    <location>
        <begin position="120"/>
        <end position="121"/>
    </location>
    <ligand>
        <name>S-adenosyl-L-methionine</name>
        <dbReference type="ChEBI" id="CHEBI:59789"/>
        <label>2</label>
    </ligand>
</feature>
<dbReference type="Proteomes" id="UP000321548">
    <property type="component" value="Unassembled WGS sequence"/>
</dbReference>
<dbReference type="EMBL" id="VDUY01000001">
    <property type="protein sequence ID" value="TXL68464.1"/>
    <property type="molecule type" value="Genomic_DNA"/>
</dbReference>
<feature type="binding site" evidence="16">
    <location>
        <position position="218"/>
    </location>
    <ligand>
        <name>S-adenosyl-L-methionine</name>
        <dbReference type="ChEBI" id="CHEBI:59789"/>
        <label>2</label>
    </ligand>
</feature>
<dbReference type="GO" id="GO:0051539">
    <property type="term" value="F:4 iron, 4 sulfur cluster binding"/>
    <property type="evidence" value="ECO:0007669"/>
    <property type="project" value="UniProtKB-KW"/>
</dbReference>
<feature type="binding site" evidence="16">
    <location>
        <position position="193"/>
    </location>
    <ligand>
        <name>S-adenosyl-L-methionine</name>
        <dbReference type="ChEBI" id="CHEBI:59789"/>
        <label>2</label>
    </ligand>
</feature>
<evidence type="ECO:0000256" key="15">
    <source>
        <dbReference type="PIRNR" id="PIRNR000167"/>
    </source>
</evidence>
<feature type="binding site" evidence="16">
    <location>
        <position position="62"/>
    </location>
    <ligand>
        <name>S-adenosyl-L-methionine</name>
        <dbReference type="ChEBI" id="CHEBI:59789"/>
        <label>1</label>
    </ligand>
</feature>
<keyword evidence="6 15" id="KW-0963">Cytoplasm</keyword>
<dbReference type="FunFam" id="3.80.30.20:FF:000012">
    <property type="entry name" value="Coproporphyrinogen-III oxidase"/>
    <property type="match status" value="1"/>
</dbReference>
<keyword evidence="20" id="KW-1185">Reference proteome</keyword>
<keyword evidence="11 15" id="KW-0411">Iron-sulfur</keyword>
<protein>
    <recommendedName>
        <fullName evidence="15">Coproporphyrinogen-III oxidase</fullName>
        <ecNumber evidence="15">1.3.98.3</ecNumber>
    </recommendedName>
</protein>
<dbReference type="Pfam" id="PF06969">
    <property type="entry name" value="HemN_C"/>
    <property type="match status" value="1"/>
</dbReference>
<name>A0A5C8P5T3_9BURK</name>
<keyword evidence="8 15" id="KW-0479">Metal-binding</keyword>
<feature type="binding site" evidence="17">
    <location>
        <position position="75"/>
    </location>
    <ligand>
        <name>[4Fe-4S] cluster</name>
        <dbReference type="ChEBI" id="CHEBI:49883"/>
        <note>4Fe-4S-S-AdoMet</note>
    </ligand>
</feature>
<dbReference type="InterPro" id="IPR010723">
    <property type="entry name" value="HemN_C"/>
</dbReference>
<evidence type="ECO:0000256" key="3">
    <source>
        <dbReference type="ARBA" id="ARBA00005493"/>
    </source>
</evidence>
<dbReference type="GO" id="GO:0004109">
    <property type="term" value="F:coproporphyrinogen oxidase activity"/>
    <property type="evidence" value="ECO:0007669"/>
    <property type="project" value="InterPro"/>
</dbReference>
<dbReference type="PIRSF" id="PIRSF000167">
    <property type="entry name" value="HemN"/>
    <property type="match status" value="1"/>
</dbReference>
<dbReference type="InterPro" id="IPR034505">
    <property type="entry name" value="Coproporphyrinogen-III_oxidase"/>
</dbReference>
<dbReference type="Pfam" id="PF04055">
    <property type="entry name" value="Radical_SAM"/>
    <property type="match status" value="1"/>
</dbReference>
<proteinExistence type="inferred from homology"/>
<evidence type="ECO:0000256" key="5">
    <source>
        <dbReference type="ARBA" id="ARBA00022485"/>
    </source>
</evidence>
<evidence type="ECO:0000256" key="12">
    <source>
        <dbReference type="ARBA" id="ARBA00023244"/>
    </source>
</evidence>
<comment type="subcellular location">
    <subcellularLocation>
        <location evidence="1 15">Cytoplasm</location>
    </subcellularLocation>
</comment>
<reference evidence="19 20" key="1">
    <citation type="submission" date="2019-06" db="EMBL/GenBank/DDBJ databases">
        <title>Quisquiliibacterium sp. nov., isolated from a maize field.</title>
        <authorList>
            <person name="Lin S.-Y."/>
            <person name="Tsai C.-F."/>
            <person name="Young C.-C."/>
        </authorList>
    </citation>
    <scope>NUCLEOTIDE SEQUENCE [LARGE SCALE GENOMIC DNA]</scope>
    <source>
        <strain evidence="19 20">CC-CFT501</strain>
    </source>
</reference>
<dbReference type="InterPro" id="IPR023404">
    <property type="entry name" value="rSAM_horseshoe"/>
</dbReference>
<evidence type="ECO:0000313" key="19">
    <source>
        <dbReference type="EMBL" id="TXL68464.1"/>
    </source>
</evidence>
<dbReference type="SMART" id="SM00729">
    <property type="entry name" value="Elp3"/>
    <property type="match status" value="1"/>
</dbReference>
<dbReference type="EC" id="1.3.98.3" evidence="15"/>
<evidence type="ECO:0000256" key="10">
    <source>
        <dbReference type="ARBA" id="ARBA00023004"/>
    </source>
</evidence>
<evidence type="ECO:0000256" key="11">
    <source>
        <dbReference type="ARBA" id="ARBA00023014"/>
    </source>
</evidence>
<feature type="binding site" evidence="16">
    <location>
        <begin position="74"/>
        <end position="76"/>
    </location>
    <ligand>
        <name>S-adenosyl-L-methionine</name>
        <dbReference type="ChEBI" id="CHEBI:59789"/>
        <label>2</label>
    </ligand>
</feature>
<dbReference type="InterPro" id="IPR007197">
    <property type="entry name" value="rSAM"/>
</dbReference>
<comment type="subunit">
    <text evidence="4">Monomer.</text>
</comment>
<comment type="pathway">
    <text evidence="2 15">Porphyrin-containing compound metabolism; protoporphyrin-IX biosynthesis; protoporphyrinogen-IX from coproporphyrinogen-III (AdoMet route): step 1/1.</text>
</comment>
<feature type="binding site" evidence="16">
    <location>
        <position position="252"/>
    </location>
    <ligand>
        <name>S-adenosyl-L-methionine</name>
        <dbReference type="ChEBI" id="CHEBI:59789"/>
        <label>2</label>
    </ligand>
</feature>
<evidence type="ECO:0000256" key="9">
    <source>
        <dbReference type="ARBA" id="ARBA00023002"/>
    </source>
</evidence>
<feature type="binding site" evidence="16">
    <location>
        <position position="119"/>
    </location>
    <ligand>
        <name>S-adenosyl-L-methionine</name>
        <dbReference type="ChEBI" id="CHEBI:59789"/>
        <label>1</label>
    </ligand>
</feature>
<comment type="similarity">
    <text evidence="3 15">Belongs to the anaerobic coproporphyrinogen-III oxidase family.</text>
</comment>
<dbReference type="InterPro" id="IPR006638">
    <property type="entry name" value="Elp3/MiaA/NifB-like_rSAM"/>
</dbReference>
<evidence type="ECO:0000256" key="8">
    <source>
        <dbReference type="ARBA" id="ARBA00022723"/>
    </source>
</evidence>